<evidence type="ECO:0000313" key="2">
    <source>
        <dbReference type="Proteomes" id="UP000469724"/>
    </source>
</evidence>
<gene>
    <name evidence="1" type="ORF">G3N56_01450</name>
</gene>
<dbReference type="AlphaFoldDB" id="A0A7K3NGV1"/>
<comment type="caution">
    <text evidence="1">The sequence shown here is derived from an EMBL/GenBank/DDBJ whole genome shotgun (WGS) entry which is preliminary data.</text>
</comment>
<keyword evidence="2" id="KW-1185">Reference proteome</keyword>
<name>A0A7K3NGV1_9BACT</name>
<evidence type="ECO:0000313" key="1">
    <source>
        <dbReference type="EMBL" id="NDY55408.1"/>
    </source>
</evidence>
<dbReference type="RefSeq" id="WP_163300463.1">
    <property type="nucleotide sequence ID" value="NZ_JAAGRQ010000004.1"/>
</dbReference>
<accession>A0A7K3NGV1</accession>
<dbReference type="Proteomes" id="UP000469724">
    <property type="component" value="Unassembled WGS sequence"/>
</dbReference>
<protein>
    <submittedName>
        <fullName evidence="1">Uncharacterized protein</fullName>
    </submittedName>
</protein>
<reference evidence="1 2" key="1">
    <citation type="submission" date="2020-02" db="EMBL/GenBank/DDBJ databases">
        <title>Comparative genomics of sulfur disproportionating microorganisms.</title>
        <authorList>
            <person name="Ward L.M."/>
            <person name="Bertran E."/>
            <person name="Johnston D.T."/>
        </authorList>
    </citation>
    <scope>NUCLEOTIDE SEQUENCE [LARGE SCALE GENOMIC DNA]</scope>
    <source>
        <strain evidence="1 2">DSM 3696</strain>
    </source>
</reference>
<dbReference type="EMBL" id="JAAGRQ010000004">
    <property type="protein sequence ID" value="NDY55408.1"/>
    <property type="molecule type" value="Genomic_DNA"/>
</dbReference>
<proteinExistence type="predicted"/>
<organism evidence="1 2">
    <name type="scientific">Desulfolutivibrio sulfodismutans</name>
    <dbReference type="NCBI Taxonomy" id="63561"/>
    <lineage>
        <taxon>Bacteria</taxon>
        <taxon>Pseudomonadati</taxon>
        <taxon>Thermodesulfobacteriota</taxon>
        <taxon>Desulfovibrionia</taxon>
        <taxon>Desulfovibrionales</taxon>
        <taxon>Desulfovibrionaceae</taxon>
        <taxon>Desulfolutivibrio</taxon>
    </lineage>
</organism>
<sequence>MENLSDPQELLLDNAFKLAARASELLDNPSRLTASDLNHLSSALLNVMELLAALEPQEDMGEMQGDYY</sequence>